<accession>A0AAW0D9K1</accession>
<dbReference type="AlphaFoldDB" id="A0AAW0D9K1"/>
<gene>
    <name evidence="2" type="ORF">R3P38DRAFT_1857318</name>
</gene>
<dbReference type="Proteomes" id="UP001362999">
    <property type="component" value="Unassembled WGS sequence"/>
</dbReference>
<dbReference type="EMBL" id="JAWWNJ010000009">
    <property type="protein sequence ID" value="KAK7048272.1"/>
    <property type="molecule type" value="Genomic_DNA"/>
</dbReference>
<sequence length="225" mass="25272">MLVLVMISYTRRRAAPSTHPQFSPIYFKAYLQSHTSHFYQHLCSHVLSLGAPVRYVSYMLYARVQFLPTLLSCPTDRRNVRPSLHSARNYAASRLGFLRFYTLLVLYVLAACVFLHAVISDRNKVALSCRVAGSLHSASHLQYKQFLLWLPLVAYDPYAPLQKQSTAFFTPPSHPSILAQRQSTGFVCIEDALRCSSPGPQGWLTCQKASLNLSNGDLAFVGRTS</sequence>
<evidence type="ECO:0000313" key="2">
    <source>
        <dbReference type="EMBL" id="KAK7048272.1"/>
    </source>
</evidence>
<proteinExistence type="predicted"/>
<reference evidence="2 3" key="1">
    <citation type="journal article" date="2024" name="J Genomics">
        <title>Draft genome sequencing and assembly of Favolaschia claudopus CIRM-BRFM 2984 isolated from oak limbs.</title>
        <authorList>
            <person name="Navarro D."/>
            <person name="Drula E."/>
            <person name="Chaduli D."/>
            <person name="Cazenave R."/>
            <person name="Ahrendt S."/>
            <person name="Wang J."/>
            <person name="Lipzen A."/>
            <person name="Daum C."/>
            <person name="Barry K."/>
            <person name="Grigoriev I.V."/>
            <person name="Favel A."/>
            <person name="Rosso M.N."/>
            <person name="Martin F."/>
        </authorList>
    </citation>
    <scope>NUCLEOTIDE SEQUENCE [LARGE SCALE GENOMIC DNA]</scope>
    <source>
        <strain evidence="2 3">CIRM-BRFM 2984</strain>
    </source>
</reference>
<keyword evidence="1" id="KW-0812">Transmembrane</keyword>
<comment type="caution">
    <text evidence="2">The sequence shown here is derived from an EMBL/GenBank/DDBJ whole genome shotgun (WGS) entry which is preliminary data.</text>
</comment>
<evidence type="ECO:0000256" key="1">
    <source>
        <dbReference type="SAM" id="Phobius"/>
    </source>
</evidence>
<name>A0AAW0D9K1_9AGAR</name>
<organism evidence="2 3">
    <name type="scientific">Favolaschia claudopus</name>
    <dbReference type="NCBI Taxonomy" id="2862362"/>
    <lineage>
        <taxon>Eukaryota</taxon>
        <taxon>Fungi</taxon>
        <taxon>Dikarya</taxon>
        <taxon>Basidiomycota</taxon>
        <taxon>Agaricomycotina</taxon>
        <taxon>Agaricomycetes</taxon>
        <taxon>Agaricomycetidae</taxon>
        <taxon>Agaricales</taxon>
        <taxon>Marasmiineae</taxon>
        <taxon>Mycenaceae</taxon>
        <taxon>Favolaschia</taxon>
    </lineage>
</organism>
<evidence type="ECO:0000313" key="3">
    <source>
        <dbReference type="Proteomes" id="UP001362999"/>
    </source>
</evidence>
<feature type="transmembrane region" description="Helical" evidence="1">
    <location>
        <begin position="98"/>
        <end position="119"/>
    </location>
</feature>
<keyword evidence="1" id="KW-0472">Membrane</keyword>
<keyword evidence="1" id="KW-1133">Transmembrane helix</keyword>
<protein>
    <submittedName>
        <fullName evidence="2">Uncharacterized protein</fullName>
    </submittedName>
</protein>
<keyword evidence="3" id="KW-1185">Reference proteome</keyword>